<dbReference type="Proteomes" id="UP000050867">
    <property type="component" value="Unassembled WGS sequence"/>
</dbReference>
<reference evidence="1 2" key="1">
    <citation type="submission" date="2015-10" db="EMBL/GenBank/DDBJ databases">
        <title>Draft genome sequence of pyrrolomycin-producing Streptomyces vitaminophilus.</title>
        <authorList>
            <person name="Graham D.E."/>
            <person name="Mahan K.M."/>
            <person name="Klingeman D.M."/>
            <person name="Hettich R.L."/>
            <person name="Parry R.J."/>
        </authorList>
    </citation>
    <scope>NUCLEOTIDE SEQUENCE [LARGE SCALE GENOMIC DNA]</scope>
    <source>
        <strain evidence="1 2">ATCC 31673</strain>
    </source>
</reference>
<dbReference type="AlphaFoldDB" id="A0A0T6LR05"/>
<dbReference type="eggNOG" id="ENOG5031RT8">
    <property type="taxonomic scope" value="Bacteria"/>
</dbReference>
<evidence type="ECO:0000313" key="1">
    <source>
        <dbReference type="EMBL" id="KRV48480.1"/>
    </source>
</evidence>
<dbReference type="EMBL" id="LLZU01000024">
    <property type="protein sequence ID" value="KRV48480.1"/>
    <property type="molecule type" value="Genomic_DNA"/>
</dbReference>
<dbReference type="RefSeq" id="WP_026220629.1">
    <property type="nucleotide sequence ID" value="NZ_LLZU01000024.1"/>
</dbReference>
<dbReference type="OrthoDB" id="4239320at2"/>
<sequence length="90" mass="10304">MSDDPWTIERVCEALRDGVLVREFLDEINKAPAHQLLHVFTRWQVVAGDIDAAVRRGRELATYEDRGEDLPGQWVDVTDRVREEAATART</sequence>
<protein>
    <submittedName>
        <fullName evidence="1">Uncharacterized protein</fullName>
    </submittedName>
</protein>
<keyword evidence="2" id="KW-1185">Reference proteome</keyword>
<comment type="caution">
    <text evidence="1">The sequence shown here is derived from an EMBL/GenBank/DDBJ whole genome shotgun (WGS) entry which is preliminary data.</text>
</comment>
<gene>
    <name evidence="1" type="ORF">AQ490_04050</name>
</gene>
<organism evidence="1 2">
    <name type="scientific">Wenjunlia vitaminophila</name>
    <name type="common">Streptomyces vitaminophilus</name>
    <dbReference type="NCBI Taxonomy" id="76728"/>
    <lineage>
        <taxon>Bacteria</taxon>
        <taxon>Bacillati</taxon>
        <taxon>Actinomycetota</taxon>
        <taxon>Actinomycetes</taxon>
        <taxon>Kitasatosporales</taxon>
        <taxon>Streptomycetaceae</taxon>
        <taxon>Wenjunlia</taxon>
    </lineage>
</organism>
<proteinExistence type="predicted"/>
<accession>A0A0T6LR05</accession>
<evidence type="ECO:0000313" key="2">
    <source>
        <dbReference type="Proteomes" id="UP000050867"/>
    </source>
</evidence>
<name>A0A0T6LR05_WENVI</name>